<dbReference type="PANTHER" id="PTHR43099">
    <property type="entry name" value="UPF0053 PROTEIN YRKA"/>
    <property type="match status" value="1"/>
</dbReference>
<reference evidence="13 14" key="2">
    <citation type="submission" date="2008-04" db="EMBL/GenBank/DDBJ databases">
        <authorList>
            <person name="Fulton L."/>
            <person name="Clifton S."/>
            <person name="Fulton B."/>
            <person name="Xu J."/>
            <person name="Minx P."/>
            <person name="Pepin K.H."/>
            <person name="Johnson M."/>
            <person name="Thiruvilangam P."/>
            <person name="Bhonagiri V."/>
            <person name="Nash W.E."/>
            <person name="Mardis E.R."/>
            <person name="Wilson R.K."/>
        </authorList>
    </citation>
    <scope>NUCLEOTIDE SEQUENCE [LARGE SCALE GENOMIC DNA]</scope>
    <source>
        <strain evidence="13 14">DSM 17136</strain>
    </source>
</reference>
<evidence type="ECO:0000256" key="1">
    <source>
        <dbReference type="ARBA" id="ARBA00004651"/>
    </source>
</evidence>
<sequence>MKTLTWQKPGQQNVAQELIKIIINYVAELRIIIIIGLIVLNGIFAMSEVALISARKSRLSSDAKKGSKSAKVALKLANDPDRFLSTVQIGITLIGILTGIYSGNRIAADLTETMISWGVSVTYASALAQGIIVVVVTYLTIIFGELVPKRIGLSVAEKAAKVVARPMRVLASIALPFVWLLSKSTEIIFNLLGIKETDNKVTEEEIKSIIEEGTEEGEVQPVEKDIMQRVFLLGDLKVSSIMTHKSDIVWLDMDMTADEVRAVVNENLFEFYPIADGDLDHVKGIVNLKDLVVHLSNPDFKLASLIHEATYFHESMNVYKVLEQMKMQKISRALVCDEFGICTGIITLRDILEGLVGNVDDPEEEPDIIKRVNKEGWLVDGQCSLYDFLCYFNRSDLFEASEYHTLGGLLLKELQHIPTSGETLQWNGFTFEVVDMDGARIDKVLVTTPIAEDNGDEEA</sequence>
<dbReference type="SMART" id="SM00116">
    <property type="entry name" value="CBS"/>
    <property type="match status" value="2"/>
</dbReference>
<keyword evidence="6 8" id="KW-0129">CBS domain</keyword>
<dbReference type="InterPro" id="IPR002550">
    <property type="entry name" value="CNNM"/>
</dbReference>
<comment type="subcellular location">
    <subcellularLocation>
        <location evidence="1">Cell membrane</location>
        <topology evidence="1">Multi-pass membrane protein</topology>
    </subcellularLocation>
</comment>
<evidence type="ECO:0000256" key="4">
    <source>
        <dbReference type="ARBA" id="ARBA00022737"/>
    </source>
</evidence>
<dbReference type="Pfam" id="PF03471">
    <property type="entry name" value="CorC_HlyC"/>
    <property type="match status" value="1"/>
</dbReference>
<evidence type="ECO:0000256" key="6">
    <source>
        <dbReference type="ARBA" id="ARBA00023122"/>
    </source>
</evidence>
<dbReference type="SUPFAM" id="SSF56176">
    <property type="entry name" value="FAD-binding/transporter-associated domain-like"/>
    <property type="match status" value="1"/>
</dbReference>
<dbReference type="InterPro" id="IPR036318">
    <property type="entry name" value="FAD-bd_PCMH-like_sf"/>
</dbReference>
<feature type="transmembrane region" description="Helical" evidence="10">
    <location>
        <begin position="121"/>
        <end position="141"/>
    </location>
</feature>
<evidence type="ECO:0000259" key="12">
    <source>
        <dbReference type="PROSITE" id="PS51846"/>
    </source>
</evidence>
<comment type="caution">
    <text evidence="13">The sequence shown here is derived from an EMBL/GenBank/DDBJ whole genome shotgun (WGS) entry which is preliminary data.</text>
</comment>
<evidence type="ECO:0000256" key="8">
    <source>
        <dbReference type="PROSITE-ProRule" id="PRU00703"/>
    </source>
</evidence>
<dbReference type="InterPro" id="IPR000644">
    <property type="entry name" value="CBS_dom"/>
</dbReference>
<feature type="transmembrane region" description="Helical" evidence="10">
    <location>
        <begin position="83"/>
        <end position="101"/>
    </location>
</feature>
<feature type="domain" description="CNNM transmembrane" evidence="12">
    <location>
        <begin position="23"/>
        <end position="223"/>
    </location>
</feature>
<dbReference type="InterPro" id="IPR051676">
    <property type="entry name" value="UPF0053_domain"/>
</dbReference>
<evidence type="ECO:0000256" key="5">
    <source>
        <dbReference type="ARBA" id="ARBA00022989"/>
    </source>
</evidence>
<evidence type="ECO:0000313" key="13">
    <source>
        <dbReference type="EMBL" id="EDV00317.1"/>
    </source>
</evidence>
<dbReference type="SMART" id="SM01091">
    <property type="entry name" value="CorC_HlyC"/>
    <property type="match status" value="1"/>
</dbReference>
<reference evidence="13 14" key="1">
    <citation type="submission" date="2008-04" db="EMBL/GenBank/DDBJ databases">
        <title>Draft genome sequence of Bacteroides coprocola (DSM 17136).</title>
        <authorList>
            <person name="Sudarsanam P."/>
            <person name="Ley R."/>
            <person name="Guruge J."/>
            <person name="Turnbaugh P.J."/>
            <person name="Mahowald M."/>
            <person name="Liep D."/>
            <person name="Gordon J."/>
        </authorList>
    </citation>
    <scope>NUCLEOTIDE SEQUENCE [LARGE SCALE GENOMIC DNA]</scope>
    <source>
        <strain evidence="13 14">DSM 17136</strain>
    </source>
</reference>
<dbReference type="HOGENOM" id="CLU_015237_4_0_10"/>
<accession>B3JL23</accession>
<evidence type="ECO:0000256" key="10">
    <source>
        <dbReference type="SAM" id="Phobius"/>
    </source>
</evidence>
<evidence type="ECO:0000256" key="7">
    <source>
        <dbReference type="ARBA" id="ARBA00023136"/>
    </source>
</evidence>
<feature type="transmembrane region" description="Helical" evidence="10">
    <location>
        <begin position="31"/>
        <end position="54"/>
    </location>
</feature>
<evidence type="ECO:0000256" key="2">
    <source>
        <dbReference type="ARBA" id="ARBA00022475"/>
    </source>
</evidence>
<dbReference type="Proteomes" id="UP000003146">
    <property type="component" value="Unassembled WGS sequence"/>
</dbReference>
<dbReference type="EMBL" id="ABIY02000097">
    <property type="protein sequence ID" value="EDV00317.1"/>
    <property type="molecule type" value="Genomic_DNA"/>
</dbReference>
<dbReference type="PANTHER" id="PTHR43099:SF2">
    <property type="entry name" value="UPF0053 PROTEIN YRKA"/>
    <property type="match status" value="1"/>
</dbReference>
<evidence type="ECO:0000313" key="14">
    <source>
        <dbReference type="Proteomes" id="UP000003146"/>
    </source>
</evidence>
<dbReference type="CDD" id="cd04590">
    <property type="entry name" value="CBS_pair_CorC_HlyC_assoc"/>
    <property type="match status" value="1"/>
</dbReference>
<dbReference type="eggNOG" id="COG1253">
    <property type="taxonomic scope" value="Bacteria"/>
</dbReference>
<evidence type="ECO:0000259" key="11">
    <source>
        <dbReference type="PROSITE" id="PS51371"/>
    </source>
</evidence>
<name>B3JL23_9BACT</name>
<feature type="domain" description="CBS" evidence="11">
    <location>
        <begin position="242"/>
        <end position="302"/>
    </location>
</feature>
<evidence type="ECO:0000256" key="9">
    <source>
        <dbReference type="PROSITE-ProRule" id="PRU01193"/>
    </source>
</evidence>
<dbReference type="STRING" id="470145.BACCOP_02605"/>
<keyword evidence="4" id="KW-0677">Repeat</keyword>
<gene>
    <name evidence="13" type="ORF">BACCOP_02605</name>
</gene>
<dbReference type="InterPro" id="IPR046342">
    <property type="entry name" value="CBS_dom_sf"/>
</dbReference>
<dbReference type="Pfam" id="PF00571">
    <property type="entry name" value="CBS"/>
    <property type="match status" value="2"/>
</dbReference>
<dbReference type="SUPFAM" id="SSF54631">
    <property type="entry name" value="CBS-domain pair"/>
    <property type="match status" value="1"/>
</dbReference>
<dbReference type="Gene3D" id="3.30.465.10">
    <property type="match status" value="1"/>
</dbReference>
<organism evidence="13 14">
    <name type="scientific">Phocaeicola coprocola DSM 17136</name>
    <dbReference type="NCBI Taxonomy" id="470145"/>
    <lineage>
        <taxon>Bacteria</taxon>
        <taxon>Pseudomonadati</taxon>
        <taxon>Bacteroidota</taxon>
        <taxon>Bacteroidia</taxon>
        <taxon>Bacteroidales</taxon>
        <taxon>Bacteroidaceae</taxon>
        <taxon>Phocaeicola</taxon>
    </lineage>
</organism>
<dbReference type="InterPro" id="IPR044751">
    <property type="entry name" value="Ion_transp-like_CBS"/>
</dbReference>
<dbReference type="GO" id="GO:0050660">
    <property type="term" value="F:flavin adenine dinucleotide binding"/>
    <property type="evidence" value="ECO:0007669"/>
    <property type="project" value="InterPro"/>
</dbReference>
<feature type="domain" description="CBS" evidence="11">
    <location>
        <begin position="305"/>
        <end position="365"/>
    </location>
</feature>
<dbReference type="InterPro" id="IPR016169">
    <property type="entry name" value="FAD-bd_PCMH_sub2"/>
</dbReference>
<evidence type="ECO:0008006" key="15">
    <source>
        <dbReference type="Google" id="ProtNLM"/>
    </source>
</evidence>
<keyword evidence="5 9" id="KW-1133">Transmembrane helix</keyword>
<dbReference type="Gene3D" id="3.10.580.10">
    <property type="entry name" value="CBS-domain"/>
    <property type="match status" value="1"/>
</dbReference>
<dbReference type="PROSITE" id="PS51846">
    <property type="entry name" value="CNNM"/>
    <property type="match status" value="1"/>
</dbReference>
<dbReference type="PROSITE" id="PS51371">
    <property type="entry name" value="CBS"/>
    <property type="match status" value="2"/>
</dbReference>
<dbReference type="GO" id="GO:0005886">
    <property type="term" value="C:plasma membrane"/>
    <property type="evidence" value="ECO:0007669"/>
    <property type="project" value="UniProtKB-SubCell"/>
</dbReference>
<evidence type="ECO:0000256" key="3">
    <source>
        <dbReference type="ARBA" id="ARBA00022692"/>
    </source>
</evidence>
<keyword evidence="7 9" id="KW-0472">Membrane</keyword>
<dbReference type="InterPro" id="IPR005170">
    <property type="entry name" value="Transptr-assoc_dom"/>
</dbReference>
<protein>
    <recommendedName>
        <fullName evidence="15">HlyC/CorC family transporter</fullName>
    </recommendedName>
</protein>
<keyword evidence="3 9" id="KW-0812">Transmembrane</keyword>
<dbReference type="AlphaFoldDB" id="B3JL23"/>
<proteinExistence type="predicted"/>
<keyword evidence="2" id="KW-1003">Cell membrane</keyword>
<dbReference type="Pfam" id="PF01595">
    <property type="entry name" value="CNNM"/>
    <property type="match status" value="1"/>
</dbReference>